<dbReference type="PANTHER" id="PTHR42913:SF3">
    <property type="entry name" value="64 KDA MITOCHONDRIAL NADH DEHYDROGENASE (EUROFUNG)"/>
    <property type="match status" value="1"/>
</dbReference>
<dbReference type="Proteomes" id="UP001059597">
    <property type="component" value="Chromosome"/>
</dbReference>
<sequence length="402" mass="42964">MHAEEDAMNAQEDAMKKMNKIANGVTDHRPRGARPRTRKAASGRVVVLGGGYAGMMAALRLAPHARVTLVDPDDRLTERVRLHEVAAGRPEVAHSRAELLRGTGVEHLAARATALDPDARVVHTDRGRTLRYDRLVYALGSHTDPRGAGQRSFTAETATALHRRLLTGPGALAVVGGGLTGIEMAAELAEAHPEWQVRLLTGGELGPGLSARGRTHVRTVLDRLHVRVTEGRRVTDADDLDADAVVWTAALRATGDLARDAGLDTDPATGRIRVDAALRSVSHPDVYVAGDAAEARSPRAGTLRMACATALPTGAHAARGIIAELRGTAPRPLTFAYFVQCVSLGRHDGLIQSVRADDTPRETVLTGRPAALVKEQVVRSTRRFLTLTARHPAAIRLIPNVS</sequence>
<keyword evidence="8" id="KW-1185">Reference proteome</keyword>
<dbReference type="InterPro" id="IPR051169">
    <property type="entry name" value="NADH-Q_oxidoreductase"/>
</dbReference>
<feature type="domain" description="FAD/NAD(P)-binding" evidence="6">
    <location>
        <begin position="44"/>
        <end position="297"/>
    </location>
</feature>
<protein>
    <submittedName>
        <fullName evidence="7">Oxidoreductase</fullName>
    </submittedName>
</protein>
<keyword evidence="4" id="KW-0274">FAD</keyword>
<dbReference type="PANTHER" id="PTHR42913">
    <property type="entry name" value="APOPTOSIS-INDUCING FACTOR 1"/>
    <property type="match status" value="1"/>
</dbReference>
<gene>
    <name evidence="7" type="ORF">HEK616_65160</name>
</gene>
<evidence type="ECO:0000313" key="8">
    <source>
        <dbReference type="Proteomes" id="UP001059597"/>
    </source>
</evidence>
<comment type="similarity">
    <text evidence="2">Belongs to the NADH dehydrogenase family.</text>
</comment>
<keyword evidence="5" id="KW-0560">Oxidoreductase</keyword>
<dbReference type="RefSeq" id="WP_261956340.1">
    <property type="nucleotide sequence ID" value="NZ_AP026073.1"/>
</dbReference>
<evidence type="ECO:0000256" key="1">
    <source>
        <dbReference type="ARBA" id="ARBA00001974"/>
    </source>
</evidence>
<name>A0ABM8A308_STRNI</name>
<dbReference type="InterPro" id="IPR036188">
    <property type="entry name" value="FAD/NAD-bd_sf"/>
</dbReference>
<dbReference type="PRINTS" id="PR00368">
    <property type="entry name" value="FADPNR"/>
</dbReference>
<dbReference type="SUPFAM" id="SSF51905">
    <property type="entry name" value="FAD/NAD(P)-binding domain"/>
    <property type="match status" value="1"/>
</dbReference>
<evidence type="ECO:0000259" key="6">
    <source>
        <dbReference type="Pfam" id="PF07992"/>
    </source>
</evidence>
<organism evidence="7 8">
    <name type="scientific">Streptomyces nigrescens</name>
    <dbReference type="NCBI Taxonomy" id="1920"/>
    <lineage>
        <taxon>Bacteria</taxon>
        <taxon>Bacillati</taxon>
        <taxon>Actinomycetota</taxon>
        <taxon>Actinomycetes</taxon>
        <taxon>Kitasatosporales</taxon>
        <taxon>Streptomycetaceae</taxon>
        <taxon>Streptomyces</taxon>
    </lineage>
</organism>
<dbReference type="Pfam" id="PF07992">
    <property type="entry name" value="Pyr_redox_2"/>
    <property type="match status" value="1"/>
</dbReference>
<reference evidence="7" key="1">
    <citation type="submission" date="2022-06" db="EMBL/GenBank/DDBJ databases">
        <title>Complete genome sequence of Streptomyces nigrescens HEK616.</title>
        <authorList>
            <person name="Asamizu S."/>
            <person name="Onaka H."/>
        </authorList>
    </citation>
    <scope>NUCLEOTIDE SEQUENCE</scope>
    <source>
        <strain evidence="7">HEK616</strain>
    </source>
</reference>
<accession>A0ABM8A308</accession>
<dbReference type="PRINTS" id="PR00469">
    <property type="entry name" value="PNDRDTASEII"/>
</dbReference>
<evidence type="ECO:0000256" key="2">
    <source>
        <dbReference type="ARBA" id="ARBA00005272"/>
    </source>
</evidence>
<evidence type="ECO:0000256" key="4">
    <source>
        <dbReference type="ARBA" id="ARBA00022827"/>
    </source>
</evidence>
<evidence type="ECO:0000256" key="3">
    <source>
        <dbReference type="ARBA" id="ARBA00022630"/>
    </source>
</evidence>
<proteinExistence type="inferred from homology"/>
<dbReference type="Gene3D" id="3.50.50.100">
    <property type="match status" value="1"/>
</dbReference>
<evidence type="ECO:0000313" key="7">
    <source>
        <dbReference type="EMBL" id="BDM73029.1"/>
    </source>
</evidence>
<evidence type="ECO:0000256" key="5">
    <source>
        <dbReference type="ARBA" id="ARBA00023002"/>
    </source>
</evidence>
<keyword evidence="3" id="KW-0285">Flavoprotein</keyword>
<dbReference type="EMBL" id="AP026073">
    <property type="protein sequence ID" value="BDM73029.1"/>
    <property type="molecule type" value="Genomic_DNA"/>
</dbReference>
<dbReference type="InterPro" id="IPR023753">
    <property type="entry name" value="FAD/NAD-binding_dom"/>
</dbReference>
<comment type="cofactor">
    <cofactor evidence="1">
        <name>FAD</name>
        <dbReference type="ChEBI" id="CHEBI:57692"/>
    </cofactor>
</comment>